<dbReference type="InterPro" id="IPR003509">
    <property type="entry name" value="UPF0102_YraN-like"/>
</dbReference>
<dbReference type="PANTHER" id="PTHR34039:SF1">
    <property type="entry name" value="UPF0102 PROTEIN YRAN"/>
    <property type="match status" value="1"/>
</dbReference>
<accession>A0A6G7VI18</accession>
<dbReference type="InterPro" id="IPR011856">
    <property type="entry name" value="tRNA_endonuc-like_dom_sf"/>
</dbReference>
<dbReference type="PANTHER" id="PTHR34039">
    <property type="entry name" value="UPF0102 PROTEIN YRAN"/>
    <property type="match status" value="1"/>
</dbReference>
<dbReference type="Proteomes" id="UP000500791">
    <property type="component" value="Chromosome"/>
</dbReference>
<comment type="similarity">
    <text evidence="1 2">Belongs to the UPF0102 family.</text>
</comment>
<evidence type="ECO:0000256" key="1">
    <source>
        <dbReference type="ARBA" id="ARBA00006738"/>
    </source>
</evidence>
<organism evidence="3 4">
    <name type="scientific">Pontivivens nitratireducens</name>
    <dbReference type="NCBI Taxonomy" id="2758038"/>
    <lineage>
        <taxon>Bacteria</taxon>
        <taxon>Pseudomonadati</taxon>
        <taxon>Pseudomonadota</taxon>
        <taxon>Alphaproteobacteria</taxon>
        <taxon>Rhodobacterales</taxon>
        <taxon>Paracoccaceae</taxon>
        <taxon>Pontivivens</taxon>
    </lineage>
</organism>
<dbReference type="RefSeq" id="WP_166187569.1">
    <property type="nucleotide sequence ID" value="NZ_CP049811.1"/>
</dbReference>
<dbReference type="AlphaFoldDB" id="A0A6G7VI18"/>
<evidence type="ECO:0000256" key="2">
    <source>
        <dbReference type="HAMAP-Rule" id="MF_00048"/>
    </source>
</evidence>
<dbReference type="HAMAP" id="MF_00048">
    <property type="entry name" value="UPF0102"/>
    <property type="match status" value="1"/>
</dbReference>
<dbReference type="SUPFAM" id="SSF52980">
    <property type="entry name" value="Restriction endonuclease-like"/>
    <property type="match status" value="1"/>
</dbReference>
<dbReference type="Gene3D" id="3.40.1350.10">
    <property type="match status" value="1"/>
</dbReference>
<evidence type="ECO:0000313" key="4">
    <source>
        <dbReference type="Proteomes" id="UP000500791"/>
    </source>
</evidence>
<evidence type="ECO:0000313" key="3">
    <source>
        <dbReference type="EMBL" id="QIK39437.1"/>
    </source>
</evidence>
<protein>
    <recommendedName>
        <fullName evidence="2">UPF0102 protein G8E03_00895</fullName>
    </recommendedName>
</protein>
<keyword evidence="4" id="KW-1185">Reference proteome</keyword>
<dbReference type="KEGG" id="mon:G8E03_00895"/>
<dbReference type="EMBL" id="CP049811">
    <property type="protein sequence ID" value="QIK39437.1"/>
    <property type="molecule type" value="Genomic_DNA"/>
</dbReference>
<dbReference type="GO" id="GO:0003676">
    <property type="term" value="F:nucleic acid binding"/>
    <property type="evidence" value="ECO:0007669"/>
    <property type="project" value="InterPro"/>
</dbReference>
<dbReference type="Pfam" id="PF02021">
    <property type="entry name" value="UPF0102"/>
    <property type="match status" value="1"/>
</dbReference>
<proteinExistence type="inferred from homology"/>
<name>A0A6G7VI18_9RHOB</name>
<gene>
    <name evidence="3" type="ORF">G8E03_00895</name>
</gene>
<dbReference type="InterPro" id="IPR011335">
    <property type="entry name" value="Restrct_endonuc-II-like"/>
</dbReference>
<reference evidence="3 4" key="1">
    <citation type="submission" date="2020-03" db="EMBL/GenBank/DDBJ databases">
        <title>Complete genome sequence of Monaibacterium sp. ALG8 with diverse plasmids.</title>
        <authorList>
            <person name="Sun C."/>
        </authorList>
    </citation>
    <scope>NUCLEOTIDE SEQUENCE [LARGE SCALE GENOMIC DNA]</scope>
    <source>
        <strain evidence="3 4">ALG8</strain>
    </source>
</reference>
<sequence>MSIEPRQLDFLSCLTSVQAAPTDAAARAKFARQQRGTRAYHSGLAAEDTVLRTYRAMGARLLKQRYRVREGEIDLIFEMDGGIVFCEVKSRRTIEEAAHSISARQWQRLEQAANRYMMEQDVGAATDLRFDAVLMDRTGAMEIVENAHLF</sequence>